<name>A0AAV4UPW5_CAEEX</name>
<reference evidence="1 2" key="1">
    <citation type="submission" date="2021-06" db="EMBL/GenBank/DDBJ databases">
        <title>Caerostris extrusa draft genome.</title>
        <authorList>
            <person name="Kono N."/>
            <person name="Arakawa K."/>
        </authorList>
    </citation>
    <scope>NUCLEOTIDE SEQUENCE [LARGE SCALE GENOMIC DNA]</scope>
</reference>
<proteinExistence type="predicted"/>
<organism evidence="1 2">
    <name type="scientific">Caerostris extrusa</name>
    <name type="common">Bark spider</name>
    <name type="synonym">Caerostris bankana</name>
    <dbReference type="NCBI Taxonomy" id="172846"/>
    <lineage>
        <taxon>Eukaryota</taxon>
        <taxon>Metazoa</taxon>
        <taxon>Ecdysozoa</taxon>
        <taxon>Arthropoda</taxon>
        <taxon>Chelicerata</taxon>
        <taxon>Arachnida</taxon>
        <taxon>Araneae</taxon>
        <taxon>Araneomorphae</taxon>
        <taxon>Entelegynae</taxon>
        <taxon>Araneoidea</taxon>
        <taxon>Araneidae</taxon>
        <taxon>Caerostris</taxon>
    </lineage>
</organism>
<evidence type="ECO:0000313" key="1">
    <source>
        <dbReference type="EMBL" id="GIY59833.1"/>
    </source>
</evidence>
<dbReference type="EMBL" id="BPLR01013245">
    <property type="protein sequence ID" value="GIY59833.1"/>
    <property type="molecule type" value="Genomic_DNA"/>
</dbReference>
<dbReference type="Proteomes" id="UP001054945">
    <property type="component" value="Unassembled WGS sequence"/>
</dbReference>
<comment type="caution">
    <text evidence="1">The sequence shown here is derived from an EMBL/GenBank/DDBJ whole genome shotgun (WGS) entry which is preliminary data.</text>
</comment>
<sequence>MTVNLEKDSHSDFFLTSQTLLLDLKYRDAALIHNSKFNYLGVTFDNKLNWKSHIESISNRFLKRVTILKHLAGSLWGCDRSTLNVTYKPIILPLINYCCEPLIAANEQVWQKLEQLQNQALRLITGAIKSTPINAMLLLRNSKHIKASLKKKL</sequence>
<accession>A0AAV4UPW5</accession>
<gene>
    <name evidence="1" type="primary">AVEN_86717_1</name>
    <name evidence="1" type="ORF">CEXT_580051</name>
</gene>
<evidence type="ECO:0000313" key="2">
    <source>
        <dbReference type="Proteomes" id="UP001054945"/>
    </source>
</evidence>
<keyword evidence="2" id="KW-1185">Reference proteome</keyword>
<dbReference type="AlphaFoldDB" id="A0AAV4UPW5"/>
<protein>
    <submittedName>
        <fullName evidence="1">Uncharacterized protein</fullName>
    </submittedName>
</protein>